<dbReference type="EMBL" id="STFF01000003">
    <property type="protein sequence ID" value="THU39407.1"/>
    <property type="molecule type" value="Genomic_DNA"/>
</dbReference>
<name>A0A4S8HUY4_9BACT</name>
<comment type="caution">
    <text evidence="1">The sequence shown here is derived from an EMBL/GenBank/DDBJ whole genome shotgun (WGS) entry which is preliminary data.</text>
</comment>
<organism evidence="1 2">
    <name type="scientific">Niastella caeni</name>
    <dbReference type="NCBI Taxonomy" id="2569763"/>
    <lineage>
        <taxon>Bacteria</taxon>
        <taxon>Pseudomonadati</taxon>
        <taxon>Bacteroidota</taxon>
        <taxon>Chitinophagia</taxon>
        <taxon>Chitinophagales</taxon>
        <taxon>Chitinophagaceae</taxon>
        <taxon>Niastella</taxon>
    </lineage>
</organism>
<dbReference type="Proteomes" id="UP000306918">
    <property type="component" value="Unassembled WGS sequence"/>
</dbReference>
<evidence type="ECO:0000313" key="1">
    <source>
        <dbReference type="EMBL" id="THU39407.1"/>
    </source>
</evidence>
<gene>
    <name evidence="1" type="ORF">FAM09_12950</name>
</gene>
<sequence length="132" mass="14173">MYSSGIKGTAFSLSVASNVFTAVQVHDQYMKGGVKNINPVDATSLTLGTTGVVVNGLGLLGYEGGAALSTIGRFAGFGGLAITAYQSWSMIYQPIFDLDRYYRPTTGDTEADQLLGSENDKGIYNWTDYFDQ</sequence>
<dbReference type="AlphaFoldDB" id="A0A4S8HUY4"/>
<proteinExistence type="predicted"/>
<protein>
    <submittedName>
        <fullName evidence="1">Uncharacterized protein</fullName>
    </submittedName>
</protein>
<keyword evidence="2" id="KW-1185">Reference proteome</keyword>
<evidence type="ECO:0000313" key="2">
    <source>
        <dbReference type="Proteomes" id="UP000306918"/>
    </source>
</evidence>
<dbReference type="RefSeq" id="WP_136577539.1">
    <property type="nucleotide sequence ID" value="NZ_STFF01000003.1"/>
</dbReference>
<accession>A0A4S8HUY4</accession>
<reference evidence="1 2" key="1">
    <citation type="submission" date="2019-04" db="EMBL/GenBank/DDBJ databases">
        <title>Niastella caeni sp. nov., isolated from activated sludge.</title>
        <authorList>
            <person name="Sheng M."/>
        </authorList>
    </citation>
    <scope>NUCLEOTIDE SEQUENCE [LARGE SCALE GENOMIC DNA]</scope>
    <source>
        <strain evidence="1 2">HX-2-15</strain>
    </source>
</reference>